<sequence length="512" mass="53211">MGKHSATDGQDDRDSQNQWGGQDPWNDQGLRGRQDLPRQDRPDPGVPGAGGYVSGGPIPSATPGTGRRRRGPADDGDHFVPVAPVPPSSPLGPVSPYGVDGPGEPRDPAGPPPYTTGGPDAGPGGPARPRPERPAHPEHGAWGASDTWSADRPGRRDLPFDPVEEWAADWAPYDTASALSSPAAHGALPRHGQAGRVMSRPRQEFLDAFDAPAPRPAPPVPPPAGTGTGDGEASAPDSGAPGRRRTRALTTGVAAVTALAALAVLAGTQLHRGHHRPDDGVAPGGEPGPSADETPTAPPTAASAPSTATAATPASYDTQMARQYPLDPHLSLSGAFTTVPGHQDAPGKGRVTRFRVDVEKGLDLDPALFSDAVFTTLNDPRGWGHGGTMTFERVSSGPADIVVTLASPGTTAKWCARSGLDTTVDNVSCDSASTPRTMINAYRWAQGAATYGPDRIHAYRQMLVNHEVGHRLGHDHVGCPRQGAPAPVMMQQTKFLSLDGGPTCVPNPWPFP</sequence>
<gene>
    <name evidence="3" type="ORF">RVR_6764</name>
</gene>
<name>A0A7U3VQQ2_9ACTN</name>
<feature type="compositionally biased region" description="Pro residues" evidence="1">
    <location>
        <begin position="213"/>
        <end position="224"/>
    </location>
</feature>
<reference evidence="3 4" key="1">
    <citation type="journal article" date="2010" name="J. Bacteriol.">
        <title>Biochemical characterization of a novel indole prenyltransferase from Streptomyces sp. SN-593.</title>
        <authorList>
            <person name="Takahashi S."/>
            <person name="Takagi H."/>
            <person name="Toyoda A."/>
            <person name="Uramoto M."/>
            <person name="Nogawa T."/>
            <person name="Ueki M."/>
            <person name="Sakaki Y."/>
            <person name="Osada H."/>
        </authorList>
    </citation>
    <scope>NUCLEOTIDE SEQUENCE [LARGE SCALE GENOMIC DNA]</scope>
    <source>
        <strain evidence="3 4">SN-593</strain>
    </source>
</reference>
<evidence type="ECO:0000259" key="2">
    <source>
        <dbReference type="Pfam" id="PF11350"/>
    </source>
</evidence>
<evidence type="ECO:0000256" key="1">
    <source>
        <dbReference type="SAM" id="MobiDB-lite"/>
    </source>
</evidence>
<accession>A0A7U3VQQ2</accession>
<reference evidence="3 4" key="3">
    <citation type="journal article" date="2011" name="Nat. Chem. Biol.">
        <title>Reveromycin A biosynthesis uses RevG and RevJ for stereospecific spiroacetal formation.</title>
        <authorList>
            <person name="Takahashi S."/>
            <person name="Toyoda A."/>
            <person name="Sekiyama Y."/>
            <person name="Takagi H."/>
            <person name="Nogawa T."/>
            <person name="Uramoto M."/>
            <person name="Suzuki R."/>
            <person name="Koshino H."/>
            <person name="Kumano T."/>
            <person name="Panthee S."/>
            <person name="Dairi T."/>
            <person name="Ishikawa J."/>
            <person name="Ikeda H."/>
            <person name="Sakaki Y."/>
            <person name="Osada H."/>
        </authorList>
    </citation>
    <scope>NUCLEOTIDE SEQUENCE [LARGE SCALE GENOMIC DNA]</scope>
    <source>
        <strain evidence="3 4">SN-593</strain>
    </source>
</reference>
<feature type="region of interest" description="Disordered" evidence="1">
    <location>
        <begin position="272"/>
        <end position="314"/>
    </location>
</feature>
<reference evidence="3 4" key="2">
    <citation type="journal article" date="2011" name="J. Antibiot.">
        <title>Furaquinocins I and J: novel polyketide isoprenoid hybrid compounds from Streptomyces reveromyceticus SN-593.</title>
        <authorList>
            <person name="Panthee S."/>
            <person name="Takahashi S."/>
            <person name="Takagi H."/>
            <person name="Nogawa T."/>
            <person name="Oowada E."/>
            <person name="Uramoto M."/>
            <person name="Osada H."/>
        </authorList>
    </citation>
    <scope>NUCLEOTIDE SEQUENCE [LARGE SCALE GENOMIC DNA]</scope>
    <source>
        <strain evidence="3 4">SN-593</strain>
    </source>
</reference>
<feature type="region of interest" description="Disordered" evidence="1">
    <location>
        <begin position="1"/>
        <end position="160"/>
    </location>
</feature>
<organism evidence="3 4">
    <name type="scientific">Actinacidiphila reveromycinica</name>
    <dbReference type="NCBI Taxonomy" id="659352"/>
    <lineage>
        <taxon>Bacteria</taxon>
        <taxon>Bacillati</taxon>
        <taxon>Actinomycetota</taxon>
        <taxon>Actinomycetes</taxon>
        <taxon>Kitasatosporales</taxon>
        <taxon>Streptomycetaceae</taxon>
        <taxon>Actinacidiphila</taxon>
    </lineage>
</organism>
<dbReference type="Proteomes" id="UP000595703">
    <property type="component" value="Chromosome"/>
</dbReference>
<feature type="compositionally biased region" description="Low complexity" evidence="1">
    <location>
        <begin position="55"/>
        <end position="65"/>
    </location>
</feature>
<dbReference type="InterPro" id="IPR022603">
    <property type="entry name" value="DUF3152"/>
</dbReference>
<protein>
    <recommendedName>
        <fullName evidence="2">DUF3152 domain-containing protein</fullName>
    </recommendedName>
</protein>
<evidence type="ECO:0000313" key="3">
    <source>
        <dbReference type="EMBL" id="BBA99928.1"/>
    </source>
</evidence>
<dbReference type="KEGG" id="arev:RVR_6764"/>
<feature type="compositionally biased region" description="Low complexity" evidence="1">
    <location>
        <begin position="289"/>
        <end position="314"/>
    </location>
</feature>
<dbReference type="AlphaFoldDB" id="A0A7U3VQQ2"/>
<feature type="domain" description="DUF3152" evidence="2">
    <location>
        <begin position="333"/>
        <end position="512"/>
    </location>
</feature>
<dbReference type="SUPFAM" id="SSF55486">
    <property type="entry name" value="Metalloproteases ('zincins'), catalytic domain"/>
    <property type="match status" value="1"/>
</dbReference>
<dbReference type="EMBL" id="AP018365">
    <property type="protein sequence ID" value="BBA99928.1"/>
    <property type="molecule type" value="Genomic_DNA"/>
</dbReference>
<dbReference type="Pfam" id="PF11350">
    <property type="entry name" value="DUF3152"/>
    <property type="match status" value="1"/>
</dbReference>
<evidence type="ECO:0000313" key="4">
    <source>
        <dbReference type="Proteomes" id="UP000595703"/>
    </source>
</evidence>
<feature type="compositionally biased region" description="Basic and acidic residues" evidence="1">
    <location>
        <begin position="129"/>
        <end position="139"/>
    </location>
</feature>
<proteinExistence type="predicted"/>
<dbReference type="RefSeq" id="WP_272933103.1">
    <property type="nucleotide sequence ID" value="NZ_AP018365.1"/>
</dbReference>
<keyword evidence="4" id="KW-1185">Reference proteome</keyword>
<feature type="region of interest" description="Disordered" evidence="1">
    <location>
        <begin position="180"/>
        <end position="247"/>
    </location>
</feature>
<reference evidence="3 4" key="4">
    <citation type="journal article" date="2020" name="Sci. Rep.">
        <title>beta-carboline chemical signals induce reveromycin production through a LuxR family regulator in Streptomyces sp. SN-593.</title>
        <authorList>
            <person name="Panthee S."/>
            <person name="Kito N."/>
            <person name="Hayashi T."/>
            <person name="Shimizu T."/>
            <person name="Ishikawa J."/>
            <person name="Hamamoto H."/>
            <person name="Osada H."/>
            <person name="Takahashi S."/>
        </authorList>
    </citation>
    <scope>NUCLEOTIDE SEQUENCE [LARGE SCALE GENOMIC DNA]</scope>
    <source>
        <strain evidence="3 4">SN-593</strain>
    </source>
</reference>
<feature type="compositionally biased region" description="Basic and acidic residues" evidence="1">
    <location>
        <begin position="30"/>
        <end position="43"/>
    </location>
</feature>